<dbReference type="Pfam" id="PF13186">
    <property type="entry name" value="SPASM"/>
    <property type="match status" value="1"/>
</dbReference>
<dbReference type="InterPro" id="IPR007197">
    <property type="entry name" value="rSAM"/>
</dbReference>
<evidence type="ECO:0000313" key="7">
    <source>
        <dbReference type="EMBL" id="MCO6043697.1"/>
    </source>
</evidence>
<dbReference type="InterPro" id="IPR006638">
    <property type="entry name" value="Elp3/MiaA/NifB-like_rSAM"/>
</dbReference>
<gene>
    <name evidence="7" type="ORF">NG895_07240</name>
</gene>
<evidence type="ECO:0000313" key="8">
    <source>
        <dbReference type="Proteomes" id="UP001155241"/>
    </source>
</evidence>
<sequence>MPTHRQDVQKMLTDPKYLKFVVEMDRQLRSDPAYRSRNQIKILQGAARGERIIPFEDKYVVSSFFPPMPSNAFKTFLEGAKSKEQMYSDLSAGQRSAPLSTHVCITTRCQYRCEHCGATTPDKCSELSLEQWQQVFADLQDLGVAYFGISGGEPLLRRDLEDILASIDDRSTTLLFTNGRALTPERAASLKRAGLFYLAVSLDSPDELEHNRFRRNPRAFEHALTAIRNSSQAGLYTIVSAVVLKRLLTRENLVKLFKTAKEHGAHEVRIHQPVPSGELADPAEHTEVFYTPDDIKMLYYLQFEVNEGRPDLPKVSSFTYTEGPDKFGCGAGVMHSYISSTGELWPCDFVPASFGNVLEQPVAELYRKMNCIAKAPRTTCLARTVAKQLQGKALPLVGDEAADLCAGCSGGELPRFFSDLQVA</sequence>
<keyword evidence="4" id="KW-0408">Iron</keyword>
<dbReference type="GO" id="GO:0006783">
    <property type="term" value="P:heme biosynthetic process"/>
    <property type="evidence" value="ECO:0007669"/>
    <property type="project" value="TreeGrafter"/>
</dbReference>
<comment type="cofactor">
    <cofactor evidence="1">
        <name>[4Fe-4S] cluster</name>
        <dbReference type="ChEBI" id="CHEBI:49883"/>
    </cofactor>
</comment>
<evidence type="ECO:0000256" key="3">
    <source>
        <dbReference type="ARBA" id="ARBA00022723"/>
    </source>
</evidence>
<dbReference type="SFLD" id="SFLDS00029">
    <property type="entry name" value="Radical_SAM"/>
    <property type="match status" value="1"/>
</dbReference>
<evidence type="ECO:0000256" key="1">
    <source>
        <dbReference type="ARBA" id="ARBA00001966"/>
    </source>
</evidence>
<evidence type="ECO:0000256" key="5">
    <source>
        <dbReference type="ARBA" id="ARBA00023014"/>
    </source>
</evidence>
<keyword evidence="2" id="KW-0949">S-adenosyl-L-methionine</keyword>
<keyword evidence="3" id="KW-0479">Metal-binding</keyword>
<dbReference type="GO" id="GO:0046872">
    <property type="term" value="F:metal ion binding"/>
    <property type="evidence" value="ECO:0007669"/>
    <property type="project" value="UniProtKB-KW"/>
</dbReference>
<dbReference type="SFLD" id="SFLDG01386">
    <property type="entry name" value="main_SPASM_domain-containing"/>
    <property type="match status" value="1"/>
</dbReference>
<dbReference type="InterPro" id="IPR013785">
    <property type="entry name" value="Aldolase_TIM"/>
</dbReference>
<dbReference type="PANTHER" id="PTHR11228:SF7">
    <property type="entry name" value="PQQA PEPTIDE CYCLASE"/>
    <property type="match status" value="1"/>
</dbReference>
<accession>A0A9X2F7C2</accession>
<keyword evidence="5" id="KW-0411">Iron-sulfur</keyword>
<dbReference type="InterPro" id="IPR058240">
    <property type="entry name" value="rSAM_sf"/>
</dbReference>
<dbReference type="InterPro" id="IPR023885">
    <property type="entry name" value="4Fe4S-binding_SPASM_dom"/>
</dbReference>
<dbReference type="SFLD" id="SFLDG01067">
    <property type="entry name" value="SPASM/twitch_domain_containing"/>
    <property type="match status" value="1"/>
</dbReference>
<evidence type="ECO:0000259" key="6">
    <source>
        <dbReference type="PROSITE" id="PS51918"/>
    </source>
</evidence>
<dbReference type="PROSITE" id="PS51918">
    <property type="entry name" value="RADICAL_SAM"/>
    <property type="match status" value="1"/>
</dbReference>
<dbReference type="InterPro" id="IPR050377">
    <property type="entry name" value="Radical_SAM_PqqE_MftC-like"/>
</dbReference>
<evidence type="ECO:0000256" key="4">
    <source>
        <dbReference type="ARBA" id="ARBA00023004"/>
    </source>
</evidence>
<proteinExistence type="predicted"/>
<dbReference type="PANTHER" id="PTHR11228">
    <property type="entry name" value="RADICAL SAM DOMAIN PROTEIN"/>
    <property type="match status" value="1"/>
</dbReference>
<dbReference type="EMBL" id="JAMXLR010000026">
    <property type="protein sequence ID" value="MCO6043697.1"/>
    <property type="molecule type" value="Genomic_DNA"/>
</dbReference>
<dbReference type="Pfam" id="PF04055">
    <property type="entry name" value="Radical_SAM"/>
    <property type="match status" value="1"/>
</dbReference>
<comment type="caution">
    <text evidence="7">The sequence shown here is derived from an EMBL/GenBank/DDBJ whole genome shotgun (WGS) entry which is preliminary data.</text>
</comment>
<dbReference type="GO" id="GO:0003824">
    <property type="term" value="F:catalytic activity"/>
    <property type="evidence" value="ECO:0007669"/>
    <property type="project" value="InterPro"/>
</dbReference>
<dbReference type="SMART" id="SM00729">
    <property type="entry name" value="Elp3"/>
    <property type="match status" value="1"/>
</dbReference>
<dbReference type="SUPFAM" id="SSF102114">
    <property type="entry name" value="Radical SAM enzymes"/>
    <property type="match status" value="1"/>
</dbReference>
<dbReference type="CDD" id="cd01335">
    <property type="entry name" value="Radical_SAM"/>
    <property type="match status" value="1"/>
</dbReference>
<feature type="domain" description="Radical SAM core" evidence="6">
    <location>
        <begin position="91"/>
        <end position="301"/>
    </location>
</feature>
<reference evidence="7" key="1">
    <citation type="submission" date="2022-06" db="EMBL/GenBank/DDBJ databases">
        <title>Aeoliella straminimaris, a novel planctomycete from sediments.</title>
        <authorList>
            <person name="Vitorino I.R."/>
            <person name="Lage O.M."/>
        </authorList>
    </citation>
    <scope>NUCLEOTIDE SEQUENCE</scope>
    <source>
        <strain evidence="7">ICT_H6.2</strain>
    </source>
</reference>
<name>A0A9X2F7C2_9BACT</name>
<dbReference type="AlphaFoldDB" id="A0A9X2F7C2"/>
<dbReference type="RefSeq" id="WP_252851803.1">
    <property type="nucleotide sequence ID" value="NZ_JAMXLR010000026.1"/>
</dbReference>
<dbReference type="Gene3D" id="3.20.20.70">
    <property type="entry name" value="Aldolase class I"/>
    <property type="match status" value="1"/>
</dbReference>
<dbReference type="GO" id="GO:0051536">
    <property type="term" value="F:iron-sulfur cluster binding"/>
    <property type="evidence" value="ECO:0007669"/>
    <property type="project" value="UniProtKB-KW"/>
</dbReference>
<protein>
    <submittedName>
        <fullName evidence="7">Radical SAM protein</fullName>
    </submittedName>
</protein>
<keyword evidence="8" id="KW-1185">Reference proteome</keyword>
<evidence type="ECO:0000256" key="2">
    <source>
        <dbReference type="ARBA" id="ARBA00022691"/>
    </source>
</evidence>
<organism evidence="7 8">
    <name type="scientific">Aeoliella straminimaris</name>
    <dbReference type="NCBI Taxonomy" id="2954799"/>
    <lineage>
        <taxon>Bacteria</taxon>
        <taxon>Pseudomonadati</taxon>
        <taxon>Planctomycetota</taxon>
        <taxon>Planctomycetia</taxon>
        <taxon>Pirellulales</taxon>
        <taxon>Lacipirellulaceae</taxon>
        <taxon>Aeoliella</taxon>
    </lineage>
</organism>
<dbReference type="Proteomes" id="UP001155241">
    <property type="component" value="Unassembled WGS sequence"/>
</dbReference>